<organism evidence="1 2">
    <name type="scientific">Arcicella aurantiaca</name>
    <dbReference type="NCBI Taxonomy" id="591202"/>
    <lineage>
        <taxon>Bacteria</taxon>
        <taxon>Pseudomonadati</taxon>
        <taxon>Bacteroidota</taxon>
        <taxon>Cytophagia</taxon>
        <taxon>Cytophagales</taxon>
        <taxon>Flectobacillaceae</taxon>
        <taxon>Arcicella</taxon>
    </lineage>
</organism>
<keyword evidence="2" id="KW-1185">Reference proteome</keyword>
<proteinExistence type="predicted"/>
<dbReference type="OrthoDB" id="370799at2"/>
<accession>A0A316EAW1</accession>
<comment type="caution">
    <text evidence="1">The sequence shown here is derived from an EMBL/GenBank/DDBJ whole genome shotgun (WGS) entry which is preliminary data.</text>
</comment>
<name>A0A316EAW1_9BACT</name>
<evidence type="ECO:0000313" key="1">
    <source>
        <dbReference type="EMBL" id="PWK26696.1"/>
    </source>
</evidence>
<evidence type="ECO:0000313" key="2">
    <source>
        <dbReference type="Proteomes" id="UP000245489"/>
    </source>
</evidence>
<dbReference type="AlphaFoldDB" id="A0A316EAW1"/>
<sequence length="97" mass="11400">MTIIEFNNSLTALNPPQNISEILEALWYDAKDDWEAAHDIAQSQEGTQAYDRLHAYLHRKEGDNWNANYWYRRAKTTMPNVSLEEEWTLLVNQFLAV</sequence>
<dbReference type="EMBL" id="QGGO01000010">
    <property type="protein sequence ID" value="PWK26696.1"/>
    <property type="molecule type" value="Genomic_DNA"/>
</dbReference>
<protein>
    <submittedName>
        <fullName evidence="1">Uncharacterized protein</fullName>
    </submittedName>
</protein>
<dbReference type="RefSeq" id="WP_109742941.1">
    <property type="nucleotide sequence ID" value="NZ_QGGO01000010.1"/>
</dbReference>
<dbReference type="Proteomes" id="UP000245489">
    <property type="component" value="Unassembled WGS sequence"/>
</dbReference>
<gene>
    <name evidence="1" type="ORF">LV89_02205</name>
</gene>
<reference evidence="1 2" key="1">
    <citation type="submission" date="2018-05" db="EMBL/GenBank/DDBJ databases">
        <title>Genomic Encyclopedia of Archaeal and Bacterial Type Strains, Phase II (KMG-II): from individual species to whole genera.</title>
        <authorList>
            <person name="Goeker M."/>
        </authorList>
    </citation>
    <scope>NUCLEOTIDE SEQUENCE [LARGE SCALE GENOMIC DNA]</scope>
    <source>
        <strain evidence="1 2">DSM 22214</strain>
    </source>
</reference>